<proteinExistence type="predicted"/>
<dbReference type="InterPro" id="IPR036977">
    <property type="entry name" value="DNA_primase_Znf_CHC2"/>
</dbReference>
<dbReference type="AlphaFoldDB" id="A0A383DRA7"/>
<evidence type="ECO:0000313" key="3">
    <source>
        <dbReference type="EMBL" id="SVE46864.1"/>
    </source>
</evidence>
<accession>A0A383DRA7</accession>
<name>A0A383DRA7_9ZZZZ</name>
<dbReference type="InterPro" id="IPR002694">
    <property type="entry name" value="Znf_CHC2"/>
</dbReference>
<dbReference type="GO" id="GO:0008270">
    <property type="term" value="F:zinc ion binding"/>
    <property type="evidence" value="ECO:0007669"/>
    <property type="project" value="InterPro"/>
</dbReference>
<feature type="domain" description="Zinc finger CHC2-type" evidence="2">
    <location>
        <begin position="34"/>
        <end position="81"/>
    </location>
</feature>
<organism evidence="3">
    <name type="scientific">marine metagenome</name>
    <dbReference type="NCBI Taxonomy" id="408172"/>
    <lineage>
        <taxon>unclassified sequences</taxon>
        <taxon>metagenomes</taxon>
        <taxon>ecological metagenomes</taxon>
    </lineage>
</organism>
<dbReference type="EMBL" id="UINC01219412">
    <property type="protein sequence ID" value="SVE46864.1"/>
    <property type="molecule type" value="Genomic_DNA"/>
</dbReference>
<evidence type="ECO:0000256" key="1">
    <source>
        <dbReference type="SAM" id="MobiDB-lite"/>
    </source>
</evidence>
<dbReference type="GO" id="GO:0006260">
    <property type="term" value="P:DNA replication"/>
    <property type="evidence" value="ECO:0007669"/>
    <property type="project" value="InterPro"/>
</dbReference>
<dbReference type="SMART" id="SM00400">
    <property type="entry name" value="ZnF_CHCC"/>
    <property type="match status" value="1"/>
</dbReference>
<dbReference type="Gene3D" id="3.90.580.10">
    <property type="entry name" value="Zinc finger, CHC2-type domain"/>
    <property type="match status" value="1"/>
</dbReference>
<feature type="region of interest" description="Disordered" evidence="1">
    <location>
        <begin position="18"/>
        <end position="39"/>
    </location>
</feature>
<dbReference type="GO" id="GO:0003677">
    <property type="term" value="F:DNA binding"/>
    <property type="evidence" value="ECO:0007669"/>
    <property type="project" value="InterPro"/>
</dbReference>
<gene>
    <name evidence="3" type="ORF">METZ01_LOCUS499718</name>
</gene>
<protein>
    <recommendedName>
        <fullName evidence="2">Zinc finger CHC2-type domain-containing protein</fullName>
    </recommendedName>
</protein>
<sequence length="107" mass="12114">MKELYRITDAWRDLNLPGQPGKTCRSPFPSEHRHGDRNPSFSVYDEGLKFKNFATGETGDVFDLVAKVKGFGNPEAIQWVEQRIAKPVIKTNRIAGDKEPDLLRLGE</sequence>
<dbReference type="SUPFAM" id="SSF57783">
    <property type="entry name" value="Zinc beta-ribbon"/>
    <property type="match status" value="1"/>
</dbReference>
<dbReference type="Pfam" id="PF01807">
    <property type="entry name" value="Zn_ribbon_DnaG"/>
    <property type="match status" value="1"/>
</dbReference>
<reference evidence="3" key="1">
    <citation type="submission" date="2018-05" db="EMBL/GenBank/DDBJ databases">
        <authorList>
            <person name="Lanie J.A."/>
            <person name="Ng W.-L."/>
            <person name="Kazmierczak K.M."/>
            <person name="Andrzejewski T.M."/>
            <person name="Davidsen T.M."/>
            <person name="Wayne K.J."/>
            <person name="Tettelin H."/>
            <person name="Glass J.I."/>
            <person name="Rusch D."/>
            <person name="Podicherti R."/>
            <person name="Tsui H.-C.T."/>
            <person name="Winkler M.E."/>
        </authorList>
    </citation>
    <scope>NUCLEOTIDE SEQUENCE</scope>
</reference>
<feature type="non-terminal residue" evidence="3">
    <location>
        <position position="107"/>
    </location>
</feature>
<evidence type="ECO:0000259" key="2">
    <source>
        <dbReference type="SMART" id="SM00400"/>
    </source>
</evidence>
<dbReference type="GO" id="GO:0003899">
    <property type="term" value="F:DNA-directed RNA polymerase activity"/>
    <property type="evidence" value="ECO:0007669"/>
    <property type="project" value="InterPro"/>
</dbReference>